<feature type="transmembrane region" description="Helical" evidence="1">
    <location>
        <begin position="175"/>
        <end position="196"/>
    </location>
</feature>
<name>A0A2G1BS72_9FLAO</name>
<feature type="transmembrane region" description="Helical" evidence="1">
    <location>
        <begin position="88"/>
        <end position="106"/>
    </location>
</feature>
<evidence type="ECO:0000313" key="2">
    <source>
        <dbReference type="EMBL" id="PHN96848.1"/>
    </source>
</evidence>
<evidence type="ECO:0000313" key="3">
    <source>
        <dbReference type="Proteomes" id="UP000222163"/>
    </source>
</evidence>
<feature type="transmembrane region" description="Helical" evidence="1">
    <location>
        <begin position="58"/>
        <end position="76"/>
    </location>
</feature>
<dbReference type="EMBL" id="PDUU01000009">
    <property type="protein sequence ID" value="PHN96848.1"/>
    <property type="molecule type" value="Genomic_DNA"/>
</dbReference>
<feature type="transmembrane region" description="Helical" evidence="1">
    <location>
        <begin position="145"/>
        <end position="169"/>
    </location>
</feature>
<keyword evidence="1" id="KW-0812">Transmembrane</keyword>
<dbReference type="Proteomes" id="UP000222163">
    <property type="component" value="Unassembled WGS sequence"/>
</dbReference>
<keyword evidence="1" id="KW-1133">Transmembrane helix</keyword>
<organism evidence="2 3">
    <name type="scientific">Tenacibaculum discolor</name>
    <dbReference type="NCBI Taxonomy" id="361581"/>
    <lineage>
        <taxon>Bacteria</taxon>
        <taxon>Pseudomonadati</taxon>
        <taxon>Bacteroidota</taxon>
        <taxon>Flavobacteriia</taxon>
        <taxon>Flavobacteriales</taxon>
        <taxon>Flavobacteriaceae</taxon>
        <taxon>Tenacibaculum</taxon>
    </lineage>
</organism>
<comment type="caution">
    <text evidence="2">The sequence shown here is derived from an EMBL/GenBank/DDBJ whole genome shotgun (WGS) entry which is preliminary data.</text>
</comment>
<accession>A0A2G1BS72</accession>
<feature type="transmembrane region" description="Helical" evidence="1">
    <location>
        <begin position="6"/>
        <end position="23"/>
    </location>
</feature>
<gene>
    <name evidence="2" type="ORF">CSC81_10520</name>
</gene>
<reference evidence="2 3" key="1">
    <citation type="journal article" date="2016" name="Nat. Commun.">
        <title>Microbial interactions lead to rapid micro-scale successions on model marine particles.</title>
        <authorList>
            <person name="Datta M.S."/>
            <person name="Sliwerska E."/>
            <person name="Gore J."/>
            <person name="Polz M.F."/>
            <person name="Cordero O.X."/>
        </authorList>
    </citation>
    <scope>NUCLEOTIDE SEQUENCE [LARGE SCALE GENOMIC DNA]</scope>
    <source>
        <strain evidence="2 3">4G03</strain>
    </source>
</reference>
<evidence type="ECO:0000256" key="1">
    <source>
        <dbReference type="SAM" id="Phobius"/>
    </source>
</evidence>
<feature type="transmembrane region" description="Helical" evidence="1">
    <location>
        <begin position="32"/>
        <end position="52"/>
    </location>
</feature>
<feature type="transmembrane region" description="Helical" evidence="1">
    <location>
        <begin position="112"/>
        <end position="133"/>
    </location>
</feature>
<proteinExistence type="predicted"/>
<protein>
    <submittedName>
        <fullName evidence="2">Uncharacterized protein</fullName>
    </submittedName>
</protein>
<dbReference type="AlphaFoldDB" id="A0A2G1BS72"/>
<keyword evidence="1" id="KW-0472">Membrane</keyword>
<sequence length="203" mass="24489">MTQFDIPLYSQLAVATLSFFLLLKRKTYFMKLLTLLLIVTFLTEIIGSYCIRARESSFFLYYGYTFFQYIVIYFLYKNLIRDKKWLKIPELLMVVFVVTWLFVFYFKNIFYYLVIIGSFNVGVLVFLYLRELLLSDEIINYKRLLPFWVSVGFLVFHLPAIPFFSFWTYMKNRDLLPILHSLIVLMNVIISFGLLWSNRKVEY</sequence>